<dbReference type="GO" id="GO:0003677">
    <property type="term" value="F:DNA binding"/>
    <property type="evidence" value="ECO:0007669"/>
    <property type="project" value="InterPro"/>
</dbReference>
<dbReference type="EMBL" id="BK059083">
    <property type="protein sequence ID" value="DAE28227.1"/>
    <property type="molecule type" value="Genomic_DNA"/>
</dbReference>
<dbReference type="InterPro" id="IPR017880">
    <property type="entry name" value="KilA_N"/>
</dbReference>
<proteinExistence type="predicted"/>
<sequence length="378" mass="43283">MAQKPIFKTINLNTFPIKVFLDENSLMWVCAQDCCSFLRRPNLLVTTPVYSLTDRWRNVMFDRKKPQAAITPASIEKSFAFIKNENSTVRKQYDILVAWSKHLTVESFMRAPSDKTEVPLSKENEGKEITLYYQGNPITAKLDGSQMINGSQMAKIFGKEIRNWTKLKATQDYIKTLSSDAHIRASALIQVVKGGIPSEQGTFIHKDLAIEFARWLNPQFAIWCNEHIMTLMQNGFTATPKTLDELINDPDLVIRLANKIKEERAAKELAIQQRIEKEKELKETGKLLIVAKPKAAYYDAVIESRELYSTHQIASELNINYAKLKKILREHNVITSPVGKTIVNDKYTGWGETVKKSWKWNKTGRKEIFRIVSPNTPC</sequence>
<dbReference type="SUPFAM" id="SSF54616">
    <property type="entry name" value="DNA-binding domain of Mlu1-box binding protein MBP1"/>
    <property type="match status" value="1"/>
</dbReference>
<dbReference type="InterPro" id="IPR005039">
    <property type="entry name" value="Ant_C"/>
</dbReference>
<feature type="domain" description="KilA-N" evidence="1">
    <location>
        <begin position="127"/>
        <end position="231"/>
    </location>
</feature>
<evidence type="ECO:0000313" key="2">
    <source>
        <dbReference type="EMBL" id="DAE28227.1"/>
    </source>
</evidence>
<dbReference type="Pfam" id="PF04383">
    <property type="entry name" value="KilA-N"/>
    <property type="match status" value="1"/>
</dbReference>
<accession>A0A8S5RAP2</accession>
<dbReference type="InterPro" id="IPR036887">
    <property type="entry name" value="HTH_APSES_sf"/>
</dbReference>
<organism evidence="2">
    <name type="scientific">virus sp. ctuZj11</name>
    <dbReference type="NCBI Taxonomy" id="2825825"/>
    <lineage>
        <taxon>Viruses</taxon>
    </lineage>
</organism>
<reference evidence="2" key="1">
    <citation type="journal article" date="2021" name="Proc. Natl. Acad. Sci. U.S.A.">
        <title>A Catalog of Tens of Thousands of Viruses from Human Metagenomes Reveals Hidden Associations with Chronic Diseases.</title>
        <authorList>
            <person name="Tisza M.J."/>
            <person name="Buck C.B."/>
        </authorList>
    </citation>
    <scope>NUCLEOTIDE SEQUENCE</scope>
    <source>
        <strain evidence="2">CtuZj11</strain>
    </source>
</reference>
<dbReference type="PROSITE" id="PS51301">
    <property type="entry name" value="KILA_N"/>
    <property type="match status" value="1"/>
</dbReference>
<dbReference type="Pfam" id="PF03374">
    <property type="entry name" value="ANT"/>
    <property type="match status" value="1"/>
</dbReference>
<evidence type="ECO:0000259" key="1">
    <source>
        <dbReference type="PROSITE" id="PS51301"/>
    </source>
</evidence>
<protein>
    <submittedName>
        <fullName evidence="2">KilA protein</fullName>
    </submittedName>
</protein>
<dbReference type="SMART" id="SM01252">
    <property type="entry name" value="KilA-N"/>
    <property type="match status" value="1"/>
</dbReference>
<dbReference type="InterPro" id="IPR018004">
    <property type="entry name" value="KilA/APSES_HTH"/>
</dbReference>
<name>A0A8S5RAP2_9VIRU</name>